<dbReference type="AlphaFoldDB" id="A0AAD5PBG7"/>
<keyword evidence="1" id="KW-0472">Membrane</keyword>
<feature type="transmembrane region" description="Helical" evidence="1">
    <location>
        <begin position="64"/>
        <end position="82"/>
    </location>
</feature>
<evidence type="ECO:0000256" key="1">
    <source>
        <dbReference type="SAM" id="Phobius"/>
    </source>
</evidence>
<name>A0AAD5PBG7_9FUNG</name>
<evidence type="ECO:0000313" key="2">
    <source>
        <dbReference type="EMBL" id="KAI9251420.1"/>
    </source>
</evidence>
<keyword evidence="3" id="KW-1185">Reference proteome</keyword>
<keyword evidence="1" id="KW-1133">Transmembrane helix</keyword>
<keyword evidence="1" id="KW-0812">Transmembrane</keyword>
<protein>
    <submittedName>
        <fullName evidence="2">Uncharacterized protein</fullName>
    </submittedName>
</protein>
<evidence type="ECO:0000313" key="3">
    <source>
        <dbReference type="Proteomes" id="UP001209540"/>
    </source>
</evidence>
<gene>
    <name evidence="2" type="ORF">BDA99DRAFT_521817</name>
</gene>
<feature type="transmembrane region" description="Helical" evidence="1">
    <location>
        <begin position="6"/>
        <end position="25"/>
    </location>
</feature>
<comment type="caution">
    <text evidence="2">The sequence shown here is derived from an EMBL/GenBank/DDBJ whole genome shotgun (WGS) entry which is preliminary data.</text>
</comment>
<reference evidence="2" key="1">
    <citation type="journal article" date="2022" name="IScience">
        <title>Evolution of zygomycete secretomes and the origins of terrestrial fungal ecologies.</title>
        <authorList>
            <person name="Chang Y."/>
            <person name="Wang Y."/>
            <person name="Mondo S."/>
            <person name="Ahrendt S."/>
            <person name="Andreopoulos W."/>
            <person name="Barry K."/>
            <person name="Beard J."/>
            <person name="Benny G.L."/>
            <person name="Blankenship S."/>
            <person name="Bonito G."/>
            <person name="Cuomo C."/>
            <person name="Desiro A."/>
            <person name="Gervers K.A."/>
            <person name="Hundley H."/>
            <person name="Kuo A."/>
            <person name="LaButti K."/>
            <person name="Lang B.F."/>
            <person name="Lipzen A."/>
            <person name="O'Donnell K."/>
            <person name="Pangilinan J."/>
            <person name="Reynolds N."/>
            <person name="Sandor L."/>
            <person name="Smith M.E."/>
            <person name="Tsang A."/>
            <person name="Grigoriev I.V."/>
            <person name="Stajich J.E."/>
            <person name="Spatafora J.W."/>
        </authorList>
    </citation>
    <scope>NUCLEOTIDE SEQUENCE</scope>
    <source>
        <strain evidence="2">RSA 2281</strain>
    </source>
</reference>
<organism evidence="2 3">
    <name type="scientific">Phascolomyces articulosus</name>
    <dbReference type="NCBI Taxonomy" id="60185"/>
    <lineage>
        <taxon>Eukaryota</taxon>
        <taxon>Fungi</taxon>
        <taxon>Fungi incertae sedis</taxon>
        <taxon>Mucoromycota</taxon>
        <taxon>Mucoromycotina</taxon>
        <taxon>Mucoromycetes</taxon>
        <taxon>Mucorales</taxon>
        <taxon>Lichtheimiaceae</taxon>
        <taxon>Phascolomyces</taxon>
    </lineage>
</organism>
<dbReference type="EMBL" id="JAIXMP010000030">
    <property type="protein sequence ID" value="KAI9251420.1"/>
    <property type="molecule type" value="Genomic_DNA"/>
</dbReference>
<dbReference type="Proteomes" id="UP001209540">
    <property type="component" value="Unassembled WGS sequence"/>
</dbReference>
<reference evidence="2" key="2">
    <citation type="submission" date="2023-02" db="EMBL/GenBank/DDBJ databases">
        <authorList>
            <consortium name="DOE Joint Genome Institute"/>
            <person name="Mondo S.J."/>
            <person name="Chang Y."/>
            <person name="Wang Y."/>
            <person name="Ahrendt S."/>
            <person name="Andreopoulos W."/>
            <person name="Barry K."/>
            <person name="Beard J."/>
            <person name="Benny G.L."/>
            <person name="Blankenship S."/>
            <person name="Bonito G."/>
            <person name="Cuomo C."/>
            <person name="Desiro A."/>
            <person name="Gervers K.A."/>
            <person name="Hundley H."/>
            <person name="Kuo A."/>
            <person name="LaButti K."/>
            <person name="Lang B.F."/>
            <person name="Lipzen A."/>
            <person name="O'Donnell K."/>
            <person name="Pangilinan J."/>
            <person name="Reynolds N."/>
            <person name="Sandor L."/>
            <person name="Smith M.W."/>
            <person name="Tsang A."/>
            <person name="Grigoriev I.V."/>
            <person name="Stajich J.E."/>
            <person name="Spatafora J.W."/>
        </authorList>
    </citation>
    <scope>NUCLEOTIDE SEQUENCE</scope>
    <source>
        <strain evidence="2">RSA 2281</strain>
    </source>
</reference>
<sequence length="99" mass="11162">MESLVTVIILVSLVVLLFYPVLMSFKVIRIPVRVNVILLIPMNTAALGITMIPRNFKLGCSDAYSYTMPLMMLRALLVVRLPSIQSFSVHKKHTYISIP</sequence>
<feature type="transmembrane region" description="Helical" evidence="1">
    <location>
        <begin position="32"/>
        <end position="52"/>
    </location>
</feature>
<proteinExistence type="predicted"/>
<accession>A0AAD5PBG7</accession>